<dbReference type="AlphaFoldDB" id="A0AA40ER85"/>
<evidence type="ECO:0000256" key="2">
    <source>
        <dbReference type="ARBA" id="ARBA00022679"/>
    </source>
</evidence>
<dbReference type="InterPro" id="IPR005522">
    <property type="entry name" value="IPK"/>
</dbReference>
<dbReference type="GO" id="GO:0046854">
    <property type="term" value="P:phosphatidylinositol phosphate biosynthetic process"/>
    <property type="evidence" value="ECO:0007669"/>
    <property type="project" value="TreeGrafter"/>
</dbReference>
<evidence type="ECO:0000256" key="4">
    <source>
        <dbReference type="RuleBase" id="RU363090"/>
    </source>
</evidence>
<accession>A0AA40ER85</accession>
<dbReference type="GO" id="GO:0005634">
    <property type="term" value="C:nucleus"/>
    <property type="evidence" value="ECO:0007669"/>
    <property type="project" value="TreeGrafter"/>
</dbReference>
<dbReference type="InterPro" id="IPR038286">
    <property type="entry name" value="IPK_sf"/>
</dbReference>
<evidence type="ECO:0000313" key="5">
    <source>
        <dbReference type="EMBL" id="KAK0744041.1"/>
    </source>
</evidence>
<evidence type="ECO:0000313" key="6">
    <source>
        <dbReference type="Proteomes" id="UP001172155"/>
    </source>
</evidence>
<dbReference type="EC" id="2.7.-.-" evidence="4"/>
<gene>
    <name evidence="5" type="ORF">B0T18DRAFT_195077</name>
</gene>
<dbReference type="EMBL" id="JAUKUD010000005">
    <property type="protein sequence ID" value="KAK0744041.1"/>
    <property type="molecule type" value="Genomic_DNA"/>
</dbReference>
<dbReference type="GO" id="GO:0008440">
    <property type="term" value="F:inositol-1,4,5-trisphosphate 3-kinase activity"/>
    <property type="evidence" value="ECO:0007669"/>
    <property type="project" value="TreeGrafter"/>
</dbReference>
<sequence length="442" mass="49291">MLANKPLPAHSDLKPYSHAVAGHDGTLCDPDGELFIKPCVQDEIDFYESARDGHKAFAKLMPKFYGTLCLSQITDAASLDKQVPEAASHMTAHFKEEAVHMAMETVAVATKAAEAAKAQQENIVWKENKTKKIATNTSVVLENLAYGFEHPNILDAKLGKRLWADDAPEQKKVRFDQISRETTNGSHGFRVAGMRVYKGTDKEAALDEEKYLVYGKDYGRKTVNSENIDTEMRKFIFNTHAGIDDDSGRYVASKFLEDLKQVEKVLEAEESRMYSASLLFTFEGCGEALRRAINETRQRAPTTQHVVADMAKQPKIPDFAGSRIDSGIVLDDEDGEIVLQVAESELSPVQEEIQAFAMNADTDVKGVDMGMVLDMDEDDDYYYSDDDEMSSMPKVYSLKLIDFAHARWLRRKAGSAEKETGPDTNVLMGVKSLIAIFEKLSK</sequence>
<dbReference type="Gene3D" id="3.30.470.160">
    <property type="entry name" value="Inositol polyphosphate kinase"/>
    <property type="match status" value="1"/>
</dbReference>
<dbReference type="GO" id="GO:0005737">
    <property type="term" value="C:cytoplasm"/>
    <property type="evidence" value="ECO:0007669"/>
    <property type="project" value="TreeGrafter"/>
</dbReference>
<keyword evidence="6" id="KW-1185">Reference proteome</keyword>
<dbReference type="Proteomes" id="UP001172155">
    <property type="component" value="Unassembled WGS sequence"/>
</dbReference>
<keyword evidence="3 4" id="KW-0418">Kinase</keyword>
<dbReference type="GO" id="GO:0000824">
    <property type="term" value="F:inositol-1,4,5,6-tetrakisphosphate 3-kinase activity"/>
    <property type="evidence" value="ECO:0007669"/>
    <property type="project" value="TreeGrafter"/>
</dbReference>
<comment type="caution">
    <text evidence="5">The sequence shown here is derived from an EMBL/GenBank/DDBJ whole genome shotgun (WGS) entry which is preliminary data.</text>
</comment>
<dbReference type="GO" id="GO:0032958">
    <property type="term" value="P:inositol phosphate biosynthetic process"/>
    <property type="evidence" value="ECO:0007669"/>
    <property type="project" value="InterPro"/>
</dbReference>
<dbReference type="PANTHER" id="PTHR12400">
    <property type="entry name" value="INOSITOL POLYPHOSPHATE KINASE"/>
    <property type="match status" value="1"/>
</dbReference>
<keyword evidence="2 4" id="KW-0808">Transferase</keyword>
<protein>
    <recommendedName>
        <fullName evidence="4">Kinase</fullName>
        <ecNumber evidence="4">2.7.-.-</ecNumber>
    </recommendedName>
</protein>
<comment type="similarity">
    <text evidence="1 4">Belongs to the inositol phosphokinase (IPK) family.</text>
</comment>
<evidence type="ECO:0000256" key="3">
    <source>
        <dbReference type="ARBA" id="ARBA00022777"/>
    </source>
</evidence>
<name>A0AA40ER85_9PEZI</name>
<proteinExistence type="inferred from homology"/>
<evidence type="ECO:0000256" key="1">
    <source>
        <dbReference type="ARBA" id="ARBA00007374"/>
    </source>
</evidence>
<dbReference type="PANTHER" id="PTHR12400:SF103">
    <property type="entry name" value="INOSITOL POLYPHOSPHATE MULTIKINASE"/>
    <property type="match status" value="1"/>
</dbReference>
<organism evidence="5 6">
    <name type="scientific">Schizothecium vesticola</name>
    <dbReference type="NCBI Taxonomy" id="314040"/>
    <lineage>
        <taxon>Eukaryota</taxon>
        <taxon>Fungi</taxon>
        <taxon>Dikarya</taxon>
        <taxon>Ascomycota</taxon>
        <taxon>Pezizomycotina</taxon>
        <taxon>Sordariomycetes</taxon>
        <taxon>Sordariomycetidae</taxon>
        <taxon>Sordariales</taxon>
        <taxon>Schizotheciaceae</taxon>
        <taxon>Schizothecium</taxon>
    </lineage>
</organism>
<reference evidence="5" key="1">
    <citation type="submission" date="2023-06" db="EMBL/GenBank/DDBJ databases">
        <title>Genome-scale phylogeny and comparative genomics of the fungal order Sordariales.</title>
        <authorList>
            <consortium name="Lawrence Berkeley National Laboratory"/>
            <person name="Hensen N."/>
            <person name="Bonometti L."/>
            <person name="Westerberg I."/>
            <person name="Brannstrom I.O."/>
            <person name="Guillou S."/>
            <person name="Cros-Aarteil S."/>
            <person name="Calhoun S."/>
            <person name="Haridas S."/>
            <person name="Kuo A."/>
            <person name="Mondo S."/>
            <person name="Pangilinan J."/>
            <person name="Riley R."/>
            <person name="LaButti K."/>
            <person name="Andreopoulos B."/>
            <person name="Lipzen A."/>
            <person name="Chen C."/>
            <person name="Yanf M."/>
            <person name="Daum C."/>
            <person name="Ng V."/>
            <person name="Clum A."/>
            <person name="Steindorff A."/>
            <person name="Ohm R."/>
            <person name="Martin F."/>
            <person name="Silar P."/>
            <person name="Natvig D."/>
            <person name="Lalanne C."/>
            <person name="Gautier V."/>
            <person name="Ament-velasquez S.L."/>
            <person name="Kruys A."/>
            <person name="Hutchinson M.I."/>
            <person name="Powell A.J."/>
            <person name="Barry K."/>
            <person name="Miller A.N."/>
            <person name="Grigoriev I.V."/>
            <person name="Debuchy R."/>
            <person name="Gladieux P."/>
            <person name="Thoren M.H."/>
            <person name="Johannesson H."/>
        </authorList>
    </citation>
    <scope>NUCLEOTIDE SEQUENCE</scope>
    <source>
        <strain evidence="5">SMH3187-1</strain>
    </source>
</reference>
<dbReference type="Pfam" id="PF03770">
    <property type="entry name" value="IPK"/>
    <property type="match status" value="1"/>
</dbReference>
<dbReference type="SUPFAM" id="SSF56104">
    <property type="entry name" value="SAICAR synthase-like"/>
    <property type="match status" value="1"/>
</dbReference>